<keyword evidence="3" id="KW-0378">Hydrolase</keyword>
<dbReference type="SUPFAM" id="SSF50494">
    <property type="entry name" value="Trypsin-like serine proteases"/>
    <property type="match status" value="1"/>
</dbReference>
<dbReference type="FunFam" id="2.40.10.10:FF:000039">
    <property type="entry name" value="Brain-specific serine protease 4"/>
    <property type="match status" value="1"/>
</dbReference>
<dbReference type="PANTHER" id="PTHR24253:SF119">
    <property type="entry name" value="SERINE PROTEASE 27"/>
    <property type="match status" value="1"/>
</dbReference>
<protein>
    <submittedName>
        <fullName evidence="6">Serine protease 27-like</fullName>
    </submittedName>
</protein>
<evidence type="ECO:0000256" key="2">
    <source>
        <dbReference type="ARBA" id="ARBA00023157"/>
    </source>
</evidence>
<dbReference type="PANTHER" id="PTHR24253">
    <property type="entry name" value="TRANSMEMBRANE PROTEASE SERINE"/>
    <property type="match status" value="1"/>
</dbReference>
<evidence type="ECO:0000313" key="5">
    <source>
        <dbReference type="Proteomes" id="UP000504612"/>
    </source>
</evidence>
<dbReference type="InterPro" id="IPR018114">
    <property type="entry name" value="TRYPSIN_HIS"/>
</dbReference>
<dbReference type="AlphaFoldDB" id="A0A6J1UQY2"/>
<evidence type="ECO:0000256" key="1">
    <source>
        <dbReference type="ARBA" id="ARBA00009228"/>
    </source>
</evidence>
<feature type="domain" description="Peptidase S1" evidence="4">
    <location>
        <begin position="66"/>
        <end position="308"/>
    </location>
</feature>
<gene>
    <name evidence="6" type="primary">LOC113418599</name>
</gene>
<dbReference type="Proteomes" id="UP000504612">
    <property type="component" value="Unplaced"/>
</dbReference>
<dbReference type="Gene3D" id="2.40.10.10">
    <property type="entry name" value="Trypsin-like serine proteases"/>
    <property type="match status" value="2"/>
</dbReference>
<evidence type="ECO:0000256" key="3">
    <source>
        <dbReference type="RuleBase" id="RU363034"/>
    </source>
</evidence>
<dbReference type="GO" id="GO:0035821">
    <property type="term" value="P:modulation of process of another organism"/>
    <property type="evidence" value="ECO:0007669"/>
    <property type="project" value="UniProtKB-ARBA"/>
</dbReference>
<evidence type="ECO:0000313" key="6">
    <source>
        <dbReference type="RefSeq" id="XP_026533366.1"/>
    </source>
</evidence>
<accession>A0A6J1UQY2</accession>
<name>A0A6J1UQY2_9SAUR</name>
<dbReference type="SMART" id="SM00020">
    <property type="entry name" value="Tryp_SPc"/>
    <property type="match status" value="1"/>
</dbReference>
<keyword evidence="3" id="KW-0645">Protease</keyword>
<dbReference type="GO" id="GO:0006508">
    <property type="term" value="P:proteolysis"/>
    <property type="evidence" value="ECO:0007669"/>
    <property type="project" value="UniProtKB-KW"/>
</dbReference>
<dbReference type="PRINTS" id="PR00722">
    <property type="entry name" value="CHYMOTRYPSIN"/>
</dbReference>
<dbReference type="InterPro" id="IPR043504">
    <property type="entry name" value="Peptidase_S1_PA_chymotrypsin"/>
</dbReference>
<dbReference type="RefSeq" id="XP_026533366.1">
    <property type="nucleotide sequence ID" value="XM_026677581.1"/>
</dbReference>
<reference evidence="6" key="1">
    <citation type="submission" date="2025-08" db="UniProtKB">
        <authorList>
            <consortium name="RefSeq"/>
        </authorList>
    </citation>
    <scope>IDENTIFICATION</scope>
</reference>
<dbReference type="CDD" id="cd00190">
    <property type="entry name" value="Tryp_SPc"/>
    <property type="match status" value="1"/>
</dbReference>
<dbReference type="Pfam" id="PF00089">
    <property type="entry name" value="Trypsin"/>
    <property type="match status" value="1"/>
</dbReference>
<dbReference type="GeneID" id="113418599"/>
<keyword evidence="2" id="KW-1015">Disulfide bond</keyword>
<dbReference type="InterPro" id="IPR001314">
    <property type="entry name" value="Peptidase_S1A"/>
</dbReference>
<proteinExistence type="inferred from homology"/>
<dbReference type="PROSITE" id="PS50240">
    <property type="entry name" value="TRYPSIN_DOM"/>
    <property type="match status" value="1"/>
</dbReference>
<comment type="similarity">
    <text evidence="1">Belongs to the peptidase S1 family. Snake venom subfamily.</text>
</comment>
<evidence type="ECO:0000259" key="4">
    <source>
        <dbReference type="PROSITE" id="PS50240"/>
    </source>
</evidence>
<dbReference type="InterPro" id="IPR033116">
    <property type="entry name" value="TRYPSIN_SER"/>
</dbReference>
<dbReference type="GO" id="GO:0005576">
    <property type="term" value="C:extracellular region"/>
    <property type="evidence" value="ECO:0007669"/>
    <property type="project" value="UniProtKB-ARBA"/>
</dbReference>
<dbReference type="GO" id="GO:0004252">
    <property type="term" value="F:serine-type endopeptidase activity"/>
    <property type="evidence" value="ECO:0007669"/>
    <property type="project" value="InterPro"/>
</dbReference>
<organism evidence="5 6">
    <name type="scientific">Notechis scutatus</name>
    <name type="common">mainland tiger snake</name>
    <dbReference type="NCBI Taxonomy" id="8663"/>
    <lineage>
        <taxon>Eukaryota</taxon>
        <taxon>Metazoa</taxon>
        <taxon>Chordata</taxon>
        <taxon>Craniata</taxon>
        <taxon>Vertebrata</taxon>
        <taxon>Euteleostomi</taxon>
        <taxon>Lepidosauria</taxon>
        <taxon>Squamata</taxon>
        <taxon>Bifurcata</taxon>
        <taxon>Unidentata</taxon>
        <taxon>Episquamata</taxon>
        <taxon>Toxicofera</taxon>
        <taxon>Serpentes</taxon>
        <taxon>Colubroidea</taxon>
        <taxon>Elapidae</taxon>
        <taxon>Hydrophiinae</taxon>
        <taxon>Notechis</taxon>
    </lineage>
</organism>
<sequence length="351" mass="38443">MVTGWKQPSSLELRQGPCFGMRTASIFCCFVMLSLTQGALKNEIQNRDDKNGIQTVCGQVVKQNRIVGGEDASLNAWPWQASLQYQGKHVCGATLISSEWILTAAHCFPKNAVLSNYQANLGNYQLLNPDPNAVWRRLSQVAVHENYTGDGSSGDIALAQLEQPVRFTQGILPACLPDAKIQFPKGSLCWVTGWGSPTYGANLGGLKTLQQVQLPLIDTMTCDDLFHIGTNISPTTREIQDDMFCAGYAEGKKDACLGDSGGPLVCQADGAWFVAGIVSWGDLCGLSNRPGVYTRVSFYQDWIQSHFSGVQFGLMNVTYYRVASPQAASSQVLKHFNFVLQFLISCFIIIF</sequence>
<dbReference type="PROSITE" id="PS00135">
    <property type="entry name" value="TRYPSIN_SER"/>
    <property type="match status" value="1"/>
</dbReference>
<keyword evidence="3" id="KW-0720">Serine protease</keyword>
<dbReference type="InterPro" id="IPR009003">
    <property type="entry name" value="Peptidase_S1_PA"/>
</dbReference>
<dbReference type="KEGG" id="nss:113418599"/>
<keyword evidence="5" id="KW-1185">Reference proteome</keyword>
<dbReference type="InterPro" id="IPR001254">
    <property type="entry name" value="Trypsin_dom"/>
</dbReference>
<dbReference type="PROSITE" id="PS00134">
    <property type="entry name" value="TRYPSIN_HIS"/>
    <property type="match status" value="1"/>
</dbReference>